<dbReference type="Proteomes" id="UP000054279">
    <property type="component" value="Unassembled WGS sequence"/>
</dbReference>
<feature type="region of interest" description="Disordered" evidence="1">
    <location>
        <begin position="1"/>
        <end position="22"/>
    </location>
</feature>
<evidence type="ECO:0000313" key="3">
    <source>
        <dbReference type="Proteomes" id="UP000054279"/>
    </source>
</evidence>
<reference evidence="2 3" key="1">
    <citation type="submission" date="2014-06" db="EMBL/GenBank/DDBJ databases">
        <title>Evolutionary Origins and Diversification of the Mycorrhizal Mutualists.</title>
        <authorList>
            <consortium name="DOE Joint Genome Institute"/>
            <consortium name="Mycorrhizal Genomics Consortium"/>
            <person name="Kohler A."/>
            <person name="Kuo A."/>
            <person name="Nagy L.G."/>
            <person name="Floudas D."/>
            <person name="Copeland A."/>
            <person name="Barry K.W."/>
            <person name="Cichocki N."/>
            <person name="Veneault-Fourrey C."/>
            <person name="LaButti K."/>
            <person name="Lindquist E.A."/>
            <person name="Lipzen A."/>
            <person name="Lundell T."/>
            <person name="Morin E."/>
            <person name="Murat C."/>
            <person name="Riley R."/>
            <person name="Ohm R."/>
            <person name="Sun H."/>
            <person name="Tunlid A."/>
            <person name="Henrissat B."/>
            <person name="Grigoriev I.V."/>
            <person name="Hibbett D.S."/>
            <person name="Martin F."/>
        </authorList>
    </citation>
    <scope>NUCLEOTIDE SEQUENCE [LARGE SCALE GENOMIC DNA]</scope>
    <source>
        <strain evidence="2 3">SS14</strain>
    </source>
</reference>
<evidence type="ECO:0000313" key="2">
    <source>
        <dbReference type="EMBL" id="KIJ30971.1"/>
    </source>
</evidence>
<dbReference type="HOGENOM" id="CLU_2689403_0_0_1"/>
<gene>
    <name evidence="2" type="ORF">M422DRAFT_267382</name>
</gene>
<organism evidence="2 3">
    <name type="scientific">Sphaerobolus stellatus (strain SS14)</name>
    <dbReference type="NCBI Taxonomy" id="990650"/>
    <lineage>
        <taxon>Eukaryota</taxon>
        <taxon>Fungi</taxon>
        <taxon>Dikarya</taxon>
        <taxon>Basidiomycota</taxon>
        <taxon>Agaricomycotina</taxon>
        <taxon>Agaricomycetes</taxon>
        <taxon>Phallomycetidae</taxon>
        <taxon>Geastrales</taxon>
        <taxon>Sphaerobolaceae</taxon>
        <taxon>Sphaerobolus</taxon>
    </lineage>
</organism>
<keyword evidence="3" id="KW-1185">Reference proteome</keyword>
<protein>
    <submittedName>
        <fullName evidence="2">Uncharacterized protein</fullName>
    </submittedName>
</protein>
<dbReference type="AlphaFoldDB" id="A0A0C9V017"/>
<proteinExistence type="predicted"/>
<name>A0A0C9V017_SPHS4</name>
<dbReference type="EMBL" id="KN837250">
    <property type="protein sequence ID" value="KIJ30971.1"/>
    <property type="molecule type" value="Genomic_DNA"/>
</dbReference>
<sequence length="74" mass="7978">MSCNGLFSRSRRTSSTIPTNPESEDILPKMKWVPAAIQAGNVIVVVGEVVPIFGRFIRAPAALFVAILQPINGK</sequence>
<evidence type="ECO:0000256" key="1">
    <source>
        <dbReference type="SAM" id="MobiDB-lite"/>
    </source>
</evidence>
<accession>A0A0C9V017</accession>